<dbReference type="PANTHER" id="PTHR35109">
    <property type="entry name" value="GLUTAMATE RACEMASE"/>
    <property type="match status" value="1"/>
</dbReference>
<dbReference type="InParanoid" id="A0A6P4ACZ7"/>
<proteinExistence type="predicted"/>
<organism evidence="2 3">
    <name type="scientific">Ziziphus jujuba</name>
    <name type="common">Chinese jujube</name>
    <name type="synonym">Ziziphus sativa</name>
    <dbReference type="NCBI Taxonomy" id="326968"/>
    <lineage>
        <taxon>Eukaryota</taxon>
        <taxon>Viridiplantae</taxon>
        <taxon>Streptophyta</taxon>
        <taxon>Embryophyta</taxon>
        <taxon>Tracheophyta</taxon>
        <taxon>Spermatophyta</taxon>
        <taxon>Magnoliopsida</taxon>
        <taxon>eudicotyledons</taxon>
        <taxon>Gunneridae</taxon>
        <taxon>Pentapetalae</taxon>
        <taxon>rosids</taxon>
        <taxon>fabids</taxon>
        <taxon>Rosales</taxon>
        <taxon>Rhamnaceae</taxon>
        <taxon>Paliureae</taxon>
        <taxon>Ziziphus</taxon>
    </lineage>
</organism>
<dbReference type="AlphaFoldDB" id="A0A6P4ACZ7"/>
<dbReference type="PANTHER" id="PTHR35109:SF1">
    <property type="entry name" value="GLUTAMATE RACEMASE"/>
    <property type="match status" value="1"/>
</dbReference>
<dbReference type="GeneID" id="107427135"/>
<dbReference type="KEGG" id="zju:107427135"/>
<accession>A0A6P4ACZ7</accession>
<gene>
    <name evidence="3" type="primary">LOC107427135</name>
</gene>
<dbReference type="Pfam" id="PF03242">
    <property type="entry name" value="LEA_3a"/>
    <property type="match status" value="1"/>
</dbReference>
<evidence type="ECO:0000313" key="3">
    <source>
        <dbReference type="RefSeq" id="XP_015892969.1"/>
    </source>
</evidence>
<keyword evidence="2" id="KW-1185">Reference proteome</keyword>
<evidence type="ECO:0000256" key="1">
    <source>
        <dbReference type="SAM" id="MobiDB-lite"/>
    </source>
</evidence>
<sequence>MMMRGGVTKTNIFLLREANKQVKRHFNKLMGRETTAAESGRNSNKGHEKGADHGLSCWVPHPHTGIYVPKGHERVIDDVPGGAASFNQTYWLREVDGVEKPDFDNLSESNFPTNNL</sequence>
<name>A0A6P4ACZ7_ZIZJJ</name>
<protein>
    <submittedName>
        <fullName evidence="3">Uncharacterized protein LOC107427135</fullName>
    </submittedName>
</protein>
<evidence type="ECO:0000313" key="2">
    <source>
        <dbReference type="Proteomes" id="UP001652623"/>
    </source>
</evidence>
<dbReference type="InterPro" id="IPR004926">
    <property type="entry name" value="LEA_3a"/>
</dbReference>
<dbReference type="Proteomes" id="UP001652623">
    <property type="component" value="Chromosome 9"/>
</dbReference>
<reference evidence="3" key="1">
    <citation type="submission" date="2025-08" db="UniProtKB">
        <authorList>
            <consortium name="RefSeq"/>
        </authorList>
    </citation>
    <scope>IDENTIFICATION</scope>
    <source>
        <tissue evidence="3">Seedling</tissue>
    </source>
</reference>
<feature type="region of interest" description="Disordered" evidence="1">
    <location>
        <begin position="30"/>
        <end position="56"/>
    </location>
</feature>
<dbReference type="RefSeq" id="XP_015892969.1">
    <property type="nucleotide sequence ID" value="XM_016037483.4"/>
</dbReference>